<organism evidence="2 3">
    <name type="scientific">Coccomyxa viridis</name>
    <dbReference type="NCBI Taxonomy" id="1274662"/>
    <lineage>
        <taxon>Eukaryota</taxon>
        <taxon>Viridiplantae</taxon>
        <taxon>Chlorophyta</taxon>
        <taxon>core chlorophytes</taxon>
        <taxon>Trebouxiophyceae</taxon>
        <taxon>Trebouxiophyceae incertae sedis</taxon>
        <taxon>Coccomyxaceae</taxon>
        <taxon>Coccomyxa</taxon>
    </lineage>
</organism>
<keyword evidence="3" id="KW-1185">Reference proteome</keyword>
<dbReference type="EMBL" id="CAXHTA020000002">
    <property type="protein sequence ID" value="CAL5219975.1"/>
    <property type="molecule type" value="Genomic_DNA"/>
</dbReference>
<evidence type="ECO:0000313" key="3">
    <source>
        <dbReference type="Proteomes" id="UP001497392"/>
    </source>
</evidence>
<dbReference type="InterPro" id="IPR036188">
    <property type="entry name" value="FAD/NAD-bd_sf"/>
</dbReference>
<feature type="region of interest" description="Disordered" evidence="1">
    <location>
        <begin position="192"/>
        <end position="219"/>
    </location>
</feature>
<reference evidence="2 3" key="1">
    <citation type="submission" date="2024-06" db="EMBL/GenBank/DDBJ databases">
        <authorList>
            <person name="Kraege A."/>
            <person name="Thomma B."/>
        </authorList>
    </citation>
    <scope>NUCLEOTIDE SEQUENCE [LARGE SCALE GENOMIC DNA]</scope>
</reference>
<dbReference type="SUPFAM" id="SSF51905">
    <property type="entry name" value="FAD/NAD(P)-binding domain"/>
    <property type="match status" value="1"/>
</dbReference>
<proteinExistence type="predicted"/>
<gene>
    <name evidence="2" type="primary">g1912</name>
    <name evidence="2" type="ORF">VP750_LOCUS1634</name>
</gene>
<dbReference type="Gene3D" id="3.50.50.60">
    <property type="entry name" value="FAD/NAD(P)-binding domain"/>
    <property type="match status" value="1"/>
</dbReference>
<protein>
    <submittedName>
        <fullName evidence="2">G1912 protein</fullName>
    </submittedName>
</protein>
<feature type="region of interest" description="Disordered" evidence="1">
    <location>
        <begin position="1"/>
        <end position="21"/>
    </location>
</feature>
<accession>A0ABP1FMY6</accession>
<dbReference type="PANTHER" id="PTHR32098:SF5">
    <property type="entry name" value="LYCOPENE BETA_EPSILON CYCLASE PROTEIN"/>
    <property type="match status" value="1"/>
</dbReference>
<sequence length="561" mass="61493">MFKMMEESNSTQAGGAGGGTTLTALRKADEAWKRLRTAEMRGSAPQFVQEVSTPLPGTAKFDVVMCGGTLGIFLACALQLKGLRVAVVERGPLKGRDQEWNISRKELNELVGEGLLTREEAEECIGIEFNPVRAGFHGGQDVWTRDVLNLGVRPDRAIAKVRERFEKAGGRVYEFAAAEGVKVHPNGVSLVMPESASRNGSSGNGASASSSSVSAGNAEEPEVSGRLLIDCMGNFSPIVRQARWGQRPDGVCLVVGSCCRGFTDNSTGDVIYTNMPTQGPDAPIPNVQYFWEAFPSGSGSTDRTTYLFTYIDADPSRPALESMLEDYWRLMPEYQNVKLEDLQPLRILFGFFPTYRQSPLKPTWNRVLQIGDASGIQSPLSFGGFGAMTRHLDRLREAVVEALEADALDKQSLALVNAYNPGLSGAWMLQRAMSVRPGEKPNPNFINQLLAKNFAAMQRLGDPVLKPFLQDVVQFGPMGKTLFGQVLDDPGFVPQIFGHVGIPPMLDWVRHFAALGSYTFLDKVGRPVLDNMAKGSDAKRQYRLRRLADAWRYGSGSDFKH</sequence>
<feature type="compositionally biased region" description="Low complexity" evidence="1">
    <location>
        <begin position="195"/>
        <end position="218"/>
    </location>
</feature>
<evidence type="ECO:0000256" key="1">
    <source>
        <dbReference type="SAM" id="MobiDB-lite"/>
    </source>
</evidence>
<comment type="caution">
    <text evidence="2">The sequence shown here is derived from an EMBL/GenBank/DDBJ whole genome shotgun (WGS) entry which is preliminary data.</text>
</comment>
<name>A0ABP1FMY6_9CHLO</name>
<dbReference type="Proteomes" id="UP001497392">
    <property type="component" value="Unassembled WGS sequence"/>
</dbReference>
<evidence type="ECO:0000313" key="2">
    <source>
        <dbReference type="EMBL" id="CAL5219975.1"/>
    </source>
</evidence>
<dbReference type="PANTHER" id="PTHR32098">
    <property type="entry name" value="LYCOPENE BETA/EPSILON CYCLASE PROTEIN"/>
    <property type="match status" value="1"/>
</dbReference>